<dbReference type="Gene3D" id="2.60.120.430">
    <property type="entry name" value="Galactose-binding lectin"/>
    <property type="match status" value="1"/>
</dbReference>
<proteinExistence type="predicted"/>
<gene>
    <name evidence="1" type="ORF">LCGC14_2452380</name>
</gene>
<dbReference type="AlphaFoldDB" id="A0A0F9E9P2"/>
<reference evidence="1" key="1">
    <citation type="journal article" date="2015" name="Nature">
        <title>Complex archaea that bridge the gap between prokaryotes and eukaryotes.</title>
        <authorList>
            <person name="Spang A."/>
            <person name="Saw J.H."/>
            <person name="Jorgensen S.L."/>
            <person name="Zaremba-Niedzwiedzka K."/>
            <person name="Martijn J."/>
            <person name="Lind A.E."/>
            <person name="van Eijk R."/>
            <person name="Schleper C."/>
            <person name="Guy L."/>
            <person name="Ettema T.J."/>
        </authorList>
    </citation>
    <scope>NUCLEOTIDE SEQUENCE</scope>
</reference>
<feature type="non-terminal residue" evidence="1">
    <location>
        <position position="1"/>
    </location>
</feature>
<evidence type="ECO:0000313" key="1">
    <source>
        <dbReference type="EMBL" id="KKL20748.1"/>
    </source>
</evidence>
<organism evidence="1">
    <name type="scientific">marine sediment metagenome</name>
    <dbReference type="NCBI Taxonomy" id="412755"/>
    <lineage>
        <taxon>unclassified sequences</taxon>
        <taxon>metagenomes</taxon>
        <taxon>ecological metagenomes</taxon>
    </lineage>
</organism>
<dbReference type="EMBL" id="LAZR01037977">
    <property type="protein sequence ID" value="KKL20748.1"/>
    <property type="molecule type" value="Genomic_DNA"/>
</dbReference>
<sequence>AKISATSAIEITSSGTWDDDEWQLTDISALGITTSWATYNIPLSTWSDVGGGLDVSAIDFMRAFAYSTDSTVITLEWRHPRLAWGGDTFTLFQGHAPAAIGTAPGSSISTAPFDPQDAAGLTKANGTMLIDMKADNPGNIDLSTCIIEMTSSGTWDSFEWQHIDFTSLGLAATWKEFSIPLSTWVTHTSGEELDVSAINFMRVVAPVSSSTAKIYFNNVRLKWASLTDSCNKTLQQCHWHNNKPRFGGFPGVPIQ</sequence>
<protein>
    <submittedName>
        <fullName evidence="1">Uncharacterized protein</fullName>
    </submittedName>
</protein>
<comment type="caution">
    <text evidence="1">The sequence shown here is derived from an EMBL/GenBank/DDBJ whole genome shotgun (WGS) entry which is preliminary data.</text>
</comment>
<accession>A0A0F9E9P2</accession>
<name>A0A0F9E9P2_9ZZZZ</name>